<dbReference type="NCBIfam" id="TIGR03162">
    <property type="entry name" value="ribazole_cobC"/>
    <property type="match status" value="1"/>
</dbReference>
<dbReference type="AlphaFoldDB" id="A0A2T0RLS4"/>
<organism evidence="2 3">
    <name type="scientific">Spirosoma oryzae</name>
    <dbReference type="NCBI Taxonomy" id="1469603"/>
    <lineage>
        <taxon>Bacteria</taxon>
        <taxon>Pseudomonadati</taxon>
        <taxon>Bacteroidota</taxon>
        <taxon>Cytophagia</taxon>
        <taxon>Cytophagales</taxon>
        <taxon>Cytophagaceae</taxon>
        <taxon>Spirosoma</taxon>
    </lineage>
</organism>
<name>A0A2T0RLS4_9BACT</name>
<evidence type="ECO:0000256" key="1">
    <source>
        <dbReference type="NCBIfam" id="TIGR03162"/>
    </source>
</evidence>
<evidence type="ECO:0000313" key="3">
    <source>
        <dbReference type="Proteomes" id="UP000238375"/>
    </source>
</evidence>
<dbReference type="Gene3D" id="3.40.50.1240">
    <property type="entry name" value="Phosphoglycerate mutase-like"/>
    <property type="match status" value="1"/>
</dbReference>
<dbReference type="EMBL" id="PVTE01000047">
    <property type="protein sequence ID" value="PRY22063.1"/>
    <property type="molecule type" value="Genomic_DNA"/>
</dbReference>
<dbReference type="PANTHER" id="PTHR48100">
    <property type="entry name" value="BROAD-SPECIFICITY PHOSPHATASE YOR283W-RELATED"/>
    <property type="match status" value="1"/>
</dbReference>
<dbReference type="InterPro" id="IPR013078">
    <property type="entry name" value="His_Pase_superF_clade-1"/>
</dbReference>
<gene>
    <name evidence="2" type="ORF">CLV58_14711</name>
</gene>
<dbReference type="RefSeq" id="WP_106140946.1">
    <property type="nucleotide sequence ID" value="NZ_PVTE01000047.1"/>
</dbReference>
<dbReference type="SUPFAM" id="SSF53254">
    <property type="entry name" value="Phosphoglycerate mutase-like"/>
    <property type="match status" value="1"/>
</dbReference>
<dbReference type="InterPro" id="IPR029033">
    <property type="entry name" value="His_PPase_superfam"/>
</dbReference>
<proteinExistence type="predicted"/>
<sequence length="174" mass="19585">MDITLIRHTTPAISPGLIYGRTDVPLADSFALELAAVRAKLPGTFDVVYSSPSRRCVQLAEQLAPIVRLDERLRELNFGEWEGQTWDTIDRQASELWMQDFVNNAPPGGESMRQMNERVIDFWSELVRQPYQHVGVVTHGGVIRLLVAADRQIPLISAFTIDVIYGDVITLHQS</sequence>
<dbReference type="EC" id="3.1.3.73" evidence="1"/>
<keyword evidence="3" id="KW-1185">Reference proteome</keyword>
<dbReference type="InterPro" id="IPR050275">
    <property type="entry name" value="PGM_Phosphatase"/>
</dbReference>
<dbReference type="CDD" id="cd07067">
    <property type="entry name" value="HP_PGM_like"/>
    <property type="match status" value="1"/>
</dbReference>
<reference evidence="2 3" key="1">
    <citation type="submission" date="2018-03" db="EMBL/GenBank/DDBJ databases">
        <title>Genomic Encyclopedia of Archaeal and Bacterial Type Strains, Phase II (KMG-II): from individual species to whole genera.</title>
        <authorList>
            <person name="Goeker M."/>
        </authorList>
    </citation>
    <scope>NUCLEOTIDE SEQUENCE [LARGE SCALE GENOMIC DNA]</scope>
    <source>
        <strain evidence="2 3">DSM 28354</strain>
    </source>
</reference>
<dbReference type="GO" id="GO:0009236">
    <property type="term" value="P:cobalamin biosynthetic process"/>
    <property type="evidence" value="ECO:0007669"/>
    <property type="project" value="UniProtKB-UniRule"/>
</dbReference>
<dbReference type="GO" id="GO:0043755">
    <property type="term" value="F:alpha-ribazole phosphatase activity"/>
    <property type="evidence" value="ECO:0007669"/>
    <property type="project" value="UniProtKB-UniRule"/>
</dbReference>
<comment type="caution">
    <text evidence="2">The sequence shown here is derived from an EMBL/GenBank/DDBJ whole genome shotgun (WGS) entry which is preliminary data.</text>
</comment>
<accession>A0A2T0RLS4</accession>
<evidence type="ECO:0000313" key="2">
    <source>
        <dbReference type="EMBL" id="PRY22063.1"/>
    </source>
</evidence>
<dbReference type="OrthoDB" id="9782128at2"/>
<dbReference type="SMART" id="SM00855">
    <property type="entry name" value="PGAM"/>
    <property type="match status" value="1"/>
</dbReference>
<dbReference type="Pfam" id="PF00300">
    <property type="entry name" value="His_Phos_1"/>
    <property type="match status" value="1"/>
</dbReference>
<protein>
    <recommendedName>
        <fullName evidence="1">Alpha-ribazole phosphatase</fullName>
        <ecNumber evidence="1">3.1.3.73</ecNumber>
    </recommendedName>
</protein>
<dbReference type="Proteomes" id="UP000238375">
    <property type="component" value="Unassembled WGS sequence"/>
</dbReference>
<dbReference type="PANTHER" id="PTHR48100:SF1">
    <property type="entry name" value="HISTIDINE PHOSPHATASE FAMILY PROTEIN-RELATED"/>
    <property type="match status" value="1"/>
</dbReference>
<dbReference type="GO" id="GO:0005737">
    <property type="term" value="C:cytoplasm"/>
    <property type="evidence" value="ECO:0007669"/>
    <property type="project" value="TreeGrafter"/>
</dbReference>
<dbReference type="InterPro" id="IPR017578">
    <property type="entry name" value="Ribazole_CobC"/>
</dbReference>